<feature type="transmembrane region" description="Helical" evidence="1">
    <location>
        <begin position="53"/>
        <end position="75"/>
    </location>
</feature>
<dbReference type="Proteomes" id="UP000184526">
    <property type="component" value="Unassembled WGS sequence"/>
</dbReference>
<dbReference type="SMART" id="SM00228">
    <property type="entry name" value="PDZ"/>
    <property type="match status" value="1"/>
</dbReference>
<keyword evidence="1" id="KW-1133">Transmembrane helix</keyword>
<evidence type="ECO:0000259" key="2">
    <source>
        <dbReference type="PROSITE" id="PS50106"/>
    </source>
</evidence>
<feature type="transmembrane region" description="Helical" evidence="1">
    <location>
        <begin position="141"/>
        <end position="161"/>
    </location>
</feature>
<dbReference type="Pfam" id="PF00595">
    <property type="entry name" value="PDZ"/>
    <property type="match status" value="1"/>
</dbReference>
<feature type="transmembrane region" description="Helical" evidence="1">
    <location>
        <begin position="108"/>
        <end position="129"/>
    </location>
</feature>
<keyword evidence="1" id="KW-0472">Membrane</keyword>
<dbReference type="EMBL" id="FQXP01000006">
    <property type="protein sequence ID" value="SHH92348.1"/>
    <property type="molecule type" value="Genomic_DNA"/>
</dbReference>
<dbReference type="InterPro" id="IPR001478">
    <property type="entry name" value="PDZ"/>
</dbReference>
<proteinExistence type="predicted"/>
<evidence type="ECO:0000313" key="4">
    <source>
        <dbReference type="Proteomes" id="UP000184526"/>
    </source>
</evidence>
<dbReference type="AlphaFoldDB" id="A0A1M5WYG6"/>
<evidence type="ECO:0000256" key="1">
    <source>
        <dbReference type="SAM" id="Phobius"/>
    </source>
</evidence>
<dbReference type="STRING" id="1121306.SAMN02745196_01945"/>
<keyword evidence="1" id="KW-0812">Transmembrane</keyword>
<dbReference type="Gene3D" id="2.30.42.10">
    <property type="match status" value="1"/>
</dbReference>
<dbReference type="InterPro" id="IPR036034">
    <property type="entry name" value="PDZ_sf"/>
</dbReference>
<feature type="domain" description="PDZ" evidence="2">
    <location>
        <begin position="304"/>
        <end position="376"/>
    </location>
</feature>
<feature type="transmembrane region" description="Helical" evidence="1">
    <location>
        <begin position="12"/>
        <end position="33"/>
    </location>
</feature>
<organism evidence="3 4">
    <name type="scientific">Clostridium collagenovorans DSM 3089</name>
    <dbReference type="NCBI Taxonomy" id="1121306"/>
    <lineage>
        <taxon>Bacteria</taxon>
        <taxon>Bacillati</taxon>
        <taxon>Bacillota</taxon>
        <taxon>Clostridia</taxon>
        <taxon>Eubacteriales</taxon>
        <taxon>Clostridiaceae</taxon>
        <taxon>Clostridium</taxon>
    </lineage>
</organism>
<dbReference type="RefSeq" id="WP_072831822.1">
    <property type="nucleotide sequence ID" value="NZ_FQXP01000006.1"/>
</dbReference>
<reference evidence="3 4" key="1">
    <citation type="submission" date="2016-11" db="EMBL/GenBank/DDBJ databases">
        <authorList>
            <person name="Jaros S."/>
            <person name="Januszkiewicz K."/>
            <person name="Wedrychowicz H."/>
        </authorList>
    </citation>
    <scope>NUCLEOTIDE SEQUENCE [LARGE SCALE GENOMIC DNA]</scope>
    <source>
        <strain evidence="3 4">DSM 3089</strain>
    </source>
</reference>
<accession>A0A1M5WYG6</accession>
<name>A0A1M5WYG6_9CLOT</name>
<keyword evidence="4" id="KW-1185">Reference proteome</keyword>
<feature type="transmembrane region" description="Helical" evidence="1">
    <location>
        <begin position="225"/>
        <end position="247"/>
    </location>
</feature>
<dbReference type="SUPFAM" id="SSF50156">
    <property type="entry name" value="PDZ domain-like"/>
    <property type="match status" value="1"/>
</dbReference>
<dbReference type="OrthoDB" id="198399at2"/>
<sequence>MEIIYTVLRNVAYAVVDPYSALMIILMGIVFYISNKKIIVMQKSVLGEAKNTAIELTVSQIVMGILAGAVLSLMLTYLGVIFNSDSSVFILFILTIVSVFIPNKHISLAYTAAILGIISMVINPILGMLDMKNIMAFDINIISLLALVGSVYFVQGILTVIDGSRGAIPIFAKKENSIIGGFAMKRNWIFPLALLMLFRIEDPAMASNLIEMPKWWPILKGTYNASMMAGILLALVPIYAVVGVNTATFTRTSKSKARLLGGMNAVYGLIILALSVFARIGYAAQALSLILIPVLYEMLLKLDYNLEIKGKAKYVTTDEGLMILDVTPNSPANKMGINSGDVILEANGINLAMEENIFEEIKKLPLELKLKIKNAKGTVKDINYIRNREEKKLGIVFVPKVIPEQVVVNNEKINIKKLINKFKDDDKK</sequence>
<feature type="transmembrane region" description="Helical" evidence="1">
    <location>
        <begin position="81"/>
        <end position="101"/>
    </location>
</feature>
<dbReference type="PROSITE" id="PS50106">
    <property type="entry name" value="PDZ"/>
    <property type="match status" value="1"/>
</dbReference>
<gene>
    <name evidence="3" type="ORF">SAMN02745196_01945</name>
</gene>
<evidence type="ECO:0000313" key="3">
    <source>
        <dbReference type="EMBL" id="SHH92348.1"/>
    </source>
</evidence>
<feature type="transmembrane region" description="Helical" evidence="1">
    <location>
        <begin position="259"/>
        <end position="280"/>
    </location>
</feature>
<protein>
    <submittedName>
        <fullName evidence="3">PDZ domain-containing protein</fullName>
    </submittedName>
</protein>